<name>A0ABY9YIE9_9GAMM</name>
<gene>
    <name evidence="8" type="ORF">PDM28_09280</name>
</gene>
<dbReference type="InterPro" id="IPR023828">
    <property type="entry name" value="Peptidase_S8_Ser-AS"/>
</dbReference>
<dbReference type="PANTHER" id="PTHR43806">
    <property type="entry name" value="PEPTIDASE S8"/>
    <property type="match status" value="1"/>
</dbReference>
<evidence type="ECO:0000313" key="8">
    <source>
        <dbReference type="EMBL" id="WNH50460.1"/>
    </source>
</evidence>
<keyword evidence="2 5" id="KW-0645">Protease</keyword>
<dbReference type="Gene3D" id="2.60.120.380">
    <property type="match status" value="1"/>
</dbReference>
<dbReference type="InterPro" id="IPR036852">
    <property type="entry name" value="Peptidase_S8/S53_dom_sf"/>
</dbReference>
<dbReference type="RefSeq" id="WP_311184564.1">
    <property type="nucleotide sequence ID" value="NZ_CP115543.1"/>
</dbReference>
<dbReference type="InterPro" id="IPR050131">
    <property type="entry name" value="Peptidase_S8_subtilisin-like"/>
</dbReference>
<dbReference type="SUPFAM" id="SSF52743">
    <property type="entry name" value="Subtilisin-like"/>
    <property type="match status" value="1"/>
</dbReference>
<keyword evidence="9" id="KW-1185">Reference proteome</keyword>
<dbReference type="PANTHER" id="PTHR43806:SF11">
    <property type="entry name" value="CEREVISIN-RELATED"/>
    <property type="match status" value="1"/>
</dbReference>
<keyword evidence="4 5" id="KW-0720">Serine protease</keyword>
<sequence>MNFRRSVLSLLVASACAPAFAGTVDLSSINDATLSPRFIVTYKPGAAERTQPAARQRSLDAAASSARPQLGARIAAQQGAAALQVKTLRATYSGQHVVRASQRLDRSQAETLMRAIAAQPNVESVRVDRLMHAAAVPNDPVLSSHQMWHYGTGAGGARVTTAWESGATGAGVVVAVIDTGATHHADLEPNLLPGYDFISDAFVSHRDDDSRVAGGWDLGDYSAANECGAGAPASNSSWHGTHVAGTIAEVTNNGVGGAGIAYNARVLPVRVLGRCGGYTSDINDAIVWAAGGHIDGVPDNTTPAEVINMSLGGAHECEADTQAAINTATSLGTVVVVAAGNDNAPVVGHAPASCANVITVGATGYSGQRASYSNYGAGIDLAAPGGAGTEGNPNGYIWSTLNDGTTVPGNDIYAGYTGTSMATPHVVGVVALMQSVAAQPLTPSQVEGLLKATSRAFPVKQSQPNGTGLLDAAAAVARARTFGQPIDGIPTSPGTAMLLPAMAAGQRDLYVIDVAPGKTRLEITTYGGRGELQLLAGYEMDPLPNQNAGASARPGVNQAITVVNPAQGRYYLAVSATQETSGSRLLVKVN</sequence>
<keyword evidence="6" id="KW-0732">Signal</keyword>
<keyword evidence="3 5" id="KW-0378">Hydrolase</keyword>
<dbReference type="PROSITE" id="PS51892">
    <property type="entry name" value="SUBTILASE"/>
    <property type="match status" value="1"/>
</dbReference>
<dbReference type="InterPro" id="IPR015500">
    <property type="entry name" value="Peptidase_S8_subtilisin-rel"/>
</dbReference>
<dbReference type="PRINTS" id="PR00723">
    <property type="entry name" value="SUBTILISIN"/>
</dbReference>
<feature type="chain" id="PRO_5047274371" evidence="6">
    <location>
        <begin position="22"/>
        <end position="590"/>
    </location>
</feature>
<proteinExistence type="inferred from homology"/>
<evidence type="ECO:0000256" key="6">
    <source>
        <dbReference type="SAM" id="SignalP"/>
    </source>
</evidence>
<protein>
    <submittedName>
        <fullName evidence="8">S8 family peptidase</fullName>
    </submittedName>
</protein>
<dbReference type="InterPro" id="IPR034176">
    <property type="entry name" value="Peptidases_S8_13"/>
</dbReference>
<dbReference type="Gene3D" id="3.40.50.200">
    <property type="entry name" value="Peptidase S8/S53 domain"/>
    <property type="match status" value="1"/>
</dbReference>
<dbReference type="PROSITE" id="PS00138">
    <property type="entry name" value="SUBTILASE_SER"/>
    <property type="match status" value="1"/>
</dbReference>
<evidence type="ECO:0000256" key="1">
    <source>
        <dbReference type="ARBA" id="ARBA00011073"/>
    </source>
</evidence>
<dbReference type="Pfam" id="PF00082">
    <property type="entry name" value="Peptidase_S8"/>
    <property type="match status" value="1"/>
</dbReference>
<evidence type="ECO:0000256" key="5">
    <source>
        <dbReference type="PROSITE-ProRule" id="PRU01240"/>
    </source>
</evidence>
<dbReference type="PROSITE" id="PS51257">
    <property type="entry name" value="PROKAR_LIPOPROTEIN"/>
    <property type="match status" value="1"/>
</dbReference>
<feature type="domain" description="Peptidase S8/S53" evidence="7">
    <location>
        <begin position="169"/>
        <end position="454"/>
    </location>
</feature>
<evidence type="ECO:0000259" key="7">
    <source>
        <dbReference type="Pfam" id="PF00082"/>
    </source>
</evidence>
<feature type="active site" description="Charge relay system" evidence="5">
    <location>
        <position position="239"/>
    </location>
</feature>
<feature type="active site" description="Charge relay system" evidence="5">
    <location>
        <position position="178"/>
    </location>
</feature>
<dbReference type="InterPro" id="IPR000209">
    <property type="entry name" value="Peptidase_S8/S53_dom"/>
</dbReference>
<dbReference type="EMBL" id="CP115543">
    <property type="protein sequence ID" value="WNH50460.1"/>
    <property type="molecule type" value="Genomic_DNA"/>
</dbReference>
<evidence type="ECO:0000256" key="2">
    <source>
        <dbReference type="ARBA" id="ARBA00022670"/>
    </source>
</evidence>
<evidence type="ECO:0000313" key="9">
    <source>
        <dbReference type="Proteomes" id="UP001305421"/>
    </source>
</evidence>
<accession>A0ABY9YIE9</accession>
<evidence type="ECO:0000256" key="4">
    <source>
        <dbReference type="ARBA" id="ARBA00022825"/>
    </source>
</evidence>
<comment type="similarity">
    <text evidence="1 5">Belongs to the peptidase S8 family.</text>
</comment>
<dbReference type="CDD" id="cd07496">
    <property type="entry name" value="Peptidases_S8_13"/>
    <property type="match status" value="1"/>
</dbReference>
<evidence type="ECO:0000256" key="3">
    <source>
        <dbReference type="ARBA" id="ARBA00022801"/>
    </source>
</evidence>
<organism evidence="8 9">
    <name type="scientific">Stenotrophomonas aracearum</name>
    <dbReference type="NCBI Taxonomy" id="3003272"/>
    <lineage>
        <taxon>Bacteria</taxon>
        <taxon>Pseudomonadati</taxon>
        <taxon>Pseudomonadota</taxon>
        <taxon>Gammaproteobacteria</taxon>
        <taxon>Lysobacterales</taxon>
        <taxon>Lysobacteraceae</taxon>
        <taxon>Stenotrophomonas</taxon>
    </lineage>
</organism>
<dbReference type="Proteomes" id="UP001305421">
    <property type="component" value="Chromosome"/>
</dbReference>
<feature type="active site" description="Charge relay system" evidence="5">
    <location>
        <position position="420"/>
    </location>
</feature>
<feature type="signal peptide" evidence="6">
    <location>
        <begin position="1"/>
        <end position="21"/>
    </location>
</feature>
<reference evidence="8 9" key="1">
    <citation type="submission" date="2022-12" db="EMBL/GenBank/DDBJ databases">
        <title>Two new species, Stenotrophomonas aracearum and Stenotrophomonas oahuensis, isolated from Anthurium (Araceae family) in Hawaii.</title>
        <authorList>
            <person name="Chunag S.C."/>
            <person name="Dobhal S."/>
            <person name="Alvarez A."/>
            <person name="Arif M."/>
        </authorList>
    </citation>
    <scope>NUCLEOTIDE SEQUENCE [LARGE SCALE GENOMIC DNA]</scope>
    <source>
        <strain evidence="8 9">A5588</strain>
    </source>
</reference>